<sequence>MECKRKVGNDVVPLEPIYLNSAVLLAMLYLTSRFAYKVITALVVAFLLGVVLVCIARELFLEEPERVSTGTAESPRDARESSRRRSLLLFGHDRSGTTLLSKMFDSDSRVFGMYEPFWTTHWDMARPTFDEKVRLARDVLTGFLSCNFSASENGVDFLRTFRFRLDDGRSESHALTSKHFCNGTDECMDLSLHPNYTDWVCRNRYKYSVVKIATPRIPDTRIAGILPRLFEENPHTDIKAVHIVRDPRGNVHSRIKIEWLRDHPDPRFENSVKQLCDEVTPNVQHLNSLLPKYGDRIMIIRYKEIADDPVGIAKRLYKFAGFEISDEVLDWVKRSTTPSEKTLERELEHPYSHVRNATGNAERWRKDSPIERVRVIERVCEPLMRILGLEKMETLERN</sequence>
<dbReference type="InterPro" id="IPR027417">
    <property type="entry name" value="P-loop_NTPase"/>
</dbReference>
<dbReference type="OrthoDB" id="6138663at2759"/>
<reference evidence="2 3" key="1">
    <citation type="journal article" date="2007" name="Science">
        <title>Sea anemone genome reveals ancestral eumetazoan gene repertoire and genomic organization.</title>
        <authorList>
            <person name="Putnam N.H."/>
            <person name="Srivastava M."/>
            <person name="Hellsten U."/>
            <person name="Dirks B."/>
            <person name="Chapman J."/>
            <person name="Salamov A."/>
            <person name="Terry A."/>
            <person name="Shapiro H."/>
            <person name="Lindquist E."/>
            <person name="Kapitonov V.V."/>
            <person name="Jurka J."/>
            <person name="Genikhovich G."/>
            <person name="Grigoriev I.V."/>
            <person name="Lucas S.M."/>
            <person name="Steele R.E."/>
            <person name="Finnerty J.R."/>
            <person name="Technau U."/>
            <person name="Martindale M.Q."/>
            <person name="Rokhsar D.S."/>
        </authorList>
    </citation>
    <scope>NUCLEOTIDE SEQUENCE [LARGE SCALE GENOMIC DNA]</scope>
    <source>
        <strain evidence="3">CH2 X CH6</strain>
    </source>
</reference>
<dbReference type="Pfam" id="PF13469">
    <property type="entry name" value="Sulfotransfer_3"/>
    <property type="match status" value="1"/>
</dbReference>
<evidence type="ECO:0000313" key="3">
    <source>
        <dbReference type="Proteomes" id="UP000001593"/>
    </source>
</evidence>
<dbReference type="KEGG" id="nve:5512279"/>
<dbReference type="AlphaFoldDB" id="A7S6P7"/>
<accession>A7S6P7</accession>
<dbReference type="STRING" id="45351.A7S6P7"/>
<dbReference type="Gene3D" id="3.40.50.300">
    <property type="entry name" value="P-loop containing nucleotide triphosphate hydrolases"/>
    <property type="match status" value="1"/>
</dbReference>
<dbReference type="PANTHER" id="PTHR10704">
    <property type="entry name" value="CARBOHYDRATE SULFOTRANSFERASE"/>
    <property type="match status" value="1"/>
</dbReference>
<keyword evidence="1" id="KW-1133">Transmembrane helix</keyword>
<dbReference type="EMBL" id="DS469589">
    <property type="protein sequence ID" value="EDO40563.1"/>
    <property type="molecule type" value="Genomic_DNA"/>
</dbReference>
<dbReference type="GO" id="GO:0001517">
    <property type="term" value="F:N-acetylglucosamine 6-O-sulfotransferase activity"/>
    <property type="evidence" value="ECO:0000318"/>
    <property type="project" value="GO_Central"/>
</dbReference>
<evidence type="ECO:0000256" key="1">
    <source>
        <dbReference type="SAM" id="Phobius"/>
    </source>
</evidence>
<dbReference type="eggNOG" id="ENOG502RGC5">
    <property type="taxonomic scope" value="Eukaryota"/>
</dbReference>
<dbReference type="GO" id="GO:0006044">
    <property type="term" value="P:N-acetylglucosamine metabolic process"/>
    <property type="evidence" value="ECO:0000318"/>
    <property type="project" value="GO_Central"/>
</dbReference>
<keyword evidence="1" id="KW-0812">Transmembrane</keyword>
<protein>
    <submittedName>
        <fullName evidence="2">Uncharacterized protein</fullName>
    </submittedName>
</protein>
<name>A7S6P7_NEMVE</name>
<proteinExistence type="predicted"/>
<dbReference type="InParanoid" id="A7S6P7"/>
<dbReference type="PANTHER" id="PTHR10704:SF44">
    <property type="entry name" value="LD35051P-RELATED"/>
    <property type="match status" value="1"/>
</dbReference>
<dbReference type="Proteomes" id="UP000001593">
    <property type="component" value="Unassembled WGS sequence"/>
</dbReference>
<dbReference type="SUPFAM" id="SSF52540">
    <property type="entry name" value="P-loop containing nucleoside triphosphate hydrolases"/>
    <property type="match status" value="1"/>
</dbReference>
<keyword evidence="1" id="KW-0472">Membrane</keyword>
<dbReference type="InterPro" id="IPR051135">
    <property type="entry name" value="Gal/GlcNAc/GalNAc_ST"/>
</dbReference>
<dbReference type="FunFam" id="3.40.50.300:FF:003242">
    <property type="entry name" value="Predicted protein"/>
    <property type="match status" value="1"/>
</dbReference>
<gene>
    <name evidence="2" type="ORF">NEMVEDRAFT_v1g207648</name>
</gene>
<keyword evidence="3" id="KW-1185">Reference proteome</keyword>
<organism evidence="2 3">
    <name type="scientific">Nematostella vectensis</name>
    <name type="common">Starlet sea anemone</name>
    <dbReference type="NCBI Taxonomy" id="45351"/>
    <lineage>
        <taxon>Eukaryota</taxon>
        <taxon>Metazoa</taxon>
        <taxon>Cnidaria</taxon>
        <taxon>Anthozoa</taxon>
        <taxon>Hexacorallia</taxon>
        <taxon>Actiniaria</taxon>
        <taxon>Edwardsiidae</taxon>
        <taxon>Nematostella</taxon>
    </lineage>
</organism>
<feature type="transmembrane region" description="Helical" evidence="1">
    <location>
        <begin position="36"/>
        <end position="56"/>
    </location>
</feature>
<dbReference type="OMA" id="DECSEAM"/>
<dbReference type="GO" id="GO:0006790">
    <property type="term" value="P:sulfur compound metabolic process"/>
    <property type="evidence" value="ECO:0000318"/>
    <property type="project" value="GO_Central"/>
</dbReference>
<dbReference type="HOGENOM" id="CLU_028381_3_0_1"/>
<evidence type="ECO:0000313" key="2">
    <source>
        <dbReference type="EMBL" id="EDO40563.1"/>
    </source>
</evidence>
<dbReference type="PhylomeDB" id="A7S6P7"/>